<organism evidence="10 11">
    <name type="scientific">Pseudocercospora fuligena</name>
    <dbReference type="NCBI Taxonomy" id="685502"/>
    <lineage>
        <taxon>Eukaryota</taxon>
        <taxon>Fungi</taxon>
        <taxon>Dikarya</taxon>
        <taxon>Ascomycota</taxon>
        <taxon>Pezizomycotina</taxon>
        <taxon>Dothideomycetes</taxon>
        <taxon>Dothideomycetidae</taxon>
        <taxon>Mycosphaerellales</taxon>
        <taxon>Mycosphaerellaceae</taxon>
        <taxon>Pseudocercospora</taxon>
    </lineage>
</organism>
<dbReference type="InterPro" id="IPR017972">
    <property type="entry name" value="Cyt_P450_CS"/>
</dbReference>
<dbReference type="PRINTS" id="PR00385">
    <property type="entry name" value="P450"/>
</dbReference>
<gene>
    <name evidence="10" type="ORF">HII31_04434</name>
</gene>
<evidence type="ECO:0000313" key="11">
    <source>
        <dbReference type="Proteomes" id="UP000660729"/>
    </source>
</evidence>
<dbReference type="AlphaFoldDB" id="A0A8H6RP25"/>
<dbReference type="GO" id="GO:0016705">
    <property type="term" value="F:oxidoreductase activity, acting on paired donors, with incorporation or reduction of molecular oxygen"/>
    <property type="evidence" value="ECO:0007669"/>
    <property type="project" value="InterPro"/>
</dbReference>
<evidence type="ECO:0000256" key="7">
    <source>
        <dbReference type="PIRSR" id="PIRSR602401-1"/>
    </source>
</evidence>
<evidence type="ECO:0000256" key="8">
    <source>
        <dbReference type="RuleBase" id="RU000461"/>
    </source>
</evidence>
<accession>A0A8H6RP25</accession>
<evidence type="ECO:0000256" key="6">
    <source>
        <dbReference type="ARBA" id="ARBA00023033"/>
    </source>
</evidence>
<dbReference type="CDD" id="cd11070">
    <property type="entry name" value="CYP56-like"/>
    <property type="match status" value="1"/>
</dbReference>
<keyword evidence="6 8" id="KW-0503">Monooxygenase</keyword>
<protein>
    <submittedName>
        <fullName evidence="10">Cytochrome P450 monooxygenase</fullName>
    </submittedName>
</protein>
<name>A0A8H6RP25_9PEZI</name>
<sequence>MPSYVTIGVALVVVYFSSFVYRFLKNWRNARKSGLPYFFVPLDQNHFIWMIISVPLRPWLKRNLPTWITDRISLCIYGHEFHEGSRQYEVWGRPQGNEDTVVMVTPGLYEMNTRDPELAMEILRNYRAFTPHDLTVLFMARFGQNVLTSNGDDWVRQRKVIASTINERISKTVFNESVHQTAGLLDEVVGEEKQTGESAKIFDYMKKITINVLSGAGMGAKVEWNDNANEKPKPGFKMTYIDAVKVIIDAVAGPIILPKWFLDYYPKSLPGHDLMRSLGLAIDEFPIHTKDLLEAEKIRTTKLGETSSNIMSQLLKASESEKAGLSDDEMMGNLFVFTAAGFDTTANTLSFALVLLSRYPQWQKWMLEEIDQILPSNVAGNELDYVSIFPRATRILAIMFETLRLFPPVIHLAKQTRKPEYLTSNGKTYRIPAKASVYINIVGIHQDPNVWRHLNLPPNTPSSDHDEKIFRPSRWISPENGEFFRPPPGYFIPWSSGPRICPGQKMAQVEFVSIFLVLFRKRMIEAVQLPGEGREEMEERLEKKMRESISILTLQMNDVYNVKGHDDGKGLKLRVTRRR</sequence>
<evidence type="ECO:0000313" key="10">
    <source>
        <dbReference type="EMBL" id="KAF7194197.1"/>
    </source>
</evidence>
<feature type="binding site" description="axial binding residue" evidence="7">
    <location>
        <position position="501"/>
    </location>
    <ligand>
        <name>heme</name>
        <dbReference type="ChEBI" id="CHEBI:30413"/>
    </ligand>
    <ligandPart>
        <name>Fe</name>
        <dbReference type="ChEBI" id="CHEBI:18248"/>
    </ligandPart>
</feature>
<keyword evidence="2 7" id="KW-0349">Heme</keyword>
<evidence type="ECO:0000256" key="4">
    <source>
        <dbReference type="ARBA" id="ARBA00023002"/>
    </source>
</evidence>
<dbReference type="PRINTS" id="PR00463">
    <property type="entry name" value="EP450I"/>
</dbReference>
<dbReference type="GO" id="GO:0005506">
    <property type="term" value="F:iron ion binding"/>
    <property type="evidence" value="ECO:0007669"/>
    <property type="project" value="InterPro"/>
</dbReference>
<dbReference type="OrthoDB" id="1470350at2759"/>
<evidence type="ECO:0000256" key="2">
    <source>
        <dbReference type="ARBA" id="ARBA00022617"/>
    </source>
</evidence>
<keyword evidence="5 7" id="KW-0408">Iron</keyword>
<dbReference type="InterPro" id="IPR002401">
    <property type="entry name" value="Cyt_P450_E_grp-I"/>
</dbReference>
<dbReference type="PANTHER" id="PTHR24291">
    <property type="entry name" value="CYTOCHROME P450 FAMILY 4"/>
    <property type="match status" value="1"/>
</dbReference>
<dbReference type="GO" id="GO:0020037">
    <property type="term" value="F:heme binding"/>
    <property type="evidence" value="ECO:0007669"/>
    <property type="project" value="InterPro"/>
</dbReference>
<keyword evidence="4 8" id="KW-0560">Oxidoreductase</keyword>
<comment type="cofactor">
    <cofactor evidence="7">
        <name>heme</name>
        <dbReference type="ChEBI" id="CHEBI:30413"/>
    </cofactor>
</comment>
<keyword evidence="9" id="KW-0812">Transmembrane</keyword>
<reference evidence="10" key="1">
    <citation type="submission" date="2020-04" db="EMBL/GenBank/DDBJ databases">
        <title>Draft genome resource of the tomato pathogen Pseudocercospora fuligena.</title>
        <authorList>
            <person name="Zaccaron A."/>
        </authorList>
    </citation>
    <scope>NUCLEOTIDE SEQUENCE</scope>
    <source>
        <strain evidence="10">PF001</strain>
    </source>
</reference>
<dbReference type="Pfam" id="PF00067">
    <property type="entry name" value="p450"/>
    <property type="match status" value="1"/>
</dbReference>
<comment type="caution">
    <text evidence="10">The sequence shown here is derived from an EMBL/GenBank/DDBJ whole genome shotgun (WGS) entry which is preliminary data.</text>
</comment>
<evidence type="ECO:0000256" key="9">
    <source>
        <dbReference type="SAM" id="Phobius"/>
    </source>
</evidence>
<feature type="transmembrane region" description="Helical" evidence="9">
    <location>
        <begin position="6"/>
        <end position="24"/>
    </location>
</feature>
<keyword evidence="11" id="KW-1185">Reference proteome</keyword>
<dbReference type="SUPFAM" id="SSF48264">
    <property type="entry name" value="Cytochrome P450"/>
    <property type="match status" value="1"/>
</dbReference>
<dbReference type="InterPro" id="IPR001128">
    <property type="entry name" value="Cyt_P450"/>
</dbReference>
<dbReference type="PROSITE" id="PS00086">
    <property type="entry name" value="CYTOCHROME_P450"/>
    <property type="match status" value="1"/>
</dbReference>
<keyword evidence="9" id="KW-0472">Membrane</keyword>
<dbReference type="InterPro" id="IPR036396">
    <property type="entry name" value="Cyt_P450_sf"/>
</dbReference>
<dbReference type="Proteomes" id="UP000660729">
    <property type="component" value="Unassembled WGS sequence"/>
</dbReference>
<dbReference type="EMBL" id="JABCIY010000063">
    <property type="protein sequence ID" value="KAF7194197.1"/>
    <property type="molecule type" value="Genomic_DNA"/>
</dbReference>
<evidence type="ECO:0000256" key="5">
    <source>
        <dbReference type="ARBA" id="ARBA00023004"/>
    </source>
</evidence>
<dbReference type="GO" id="GO:0004497">
    <property type="term" value="F:monooxygenase activity"/>
    <property type="evidence" value="ECO:0007669"/>
    <property type="project" value="UniProtKB-KW"/>
</dbReference>
<keyword evidence="9" id="KW-1133">Transmembrane helix</keyword>
<dbReference type="InterPro" id="IPR050196">
    <property type="entry name" value="Cytochrome_P450_Monoox"/>
</dbReference>
<keyword evidence="3 7" id="KW-0479">Metal-binding</keyword>
<evidence type="ECO:0000256" key="3">
    <source>
        <dbReference type="ARBA" id="ARBA00022723"/>
    </source>
</evidence>
<comment type="similarity">
    <text evidence="1 8">Belongs to the cytochrome P450 family.</text>
</comment>
<proteinExistence type="inferred from homology"/>
<dbReference type="Gene3D" id="1.10.630.10">
    <property type="entry name" value="Cytochrome P450"/>
    <property type="match status" value="1"/>
</dbReference>
<evidence type="ECO:0000256" key="1">
    <source>
        <dbReference type="ARBA" id="ARBA00010617"/>
    </source>
</evidence>
<dbReference type="PANTHER" id="PTHR24291:SF50">
    <property type="entry name" value="BIFUNCTIONAL ALBAFLAVENONE MONOOXYGENASE_TERPENE SYNTHASE"/>
    <property type="match status" value="1"/>
</dbReference>